<dbReference type="STRING" id="178035.A0A154PSB1"/>
<gene>
    <name evidence="2" type="ORF">WN55_07051</name>
</gene>
<evidence type="ECO:0000256" key="1">
    <source>
        <dbReference type="SAM" id="MobiDB-lite"/>
    </source>
</evidence>
<dbReference type="Proteomes" id="UP000076502">
    <property type="component" value="Unassembled WGS sequence"/>
</dbReference>
<reference evidence="2 3" key="1">
    <citation type="submission" date="2015-07" db="EMBL/GenBank/DDBJ databases">
        <title>The genome of Dufourea novaeangliae.</title>
        <authorList>
            <person name="Pan H."/>
            <person name="Kapheim K."/>
        </authorList>
    </citation>
    <scope>NUCLEOTIDE SEQUENCE [LARGE SCALE GENOMIC DNA]</scope>
    <source>
        <strain evidence="2">0120121106</strain>
        <tissue evidence="2">Whole body</tissue>
    </source>
</reference>
<dbReference type="InterPro" id="IPR016181">
    <property type="entry name" value="Acyl_CoA_acyltransferase"/>
</dbReference>
<dbReference type="SUPFAM" id="SSF55729">
    <property type="entry name" value="Acyl-CoA N-acyltransferases (Nat)"/>
    <property type="match status" value="1"/>
</dbReference>
<organism evidence="2 3">
    <name type="scientific">Dufourea novaeangliae</name>
    <name type="common">Sweat bee</name>
    <dbReference type="NCBI Taxonomy" id="178035"/>
    <lineage>
        <taxon>Eukaryota</taxon>
        <taxon>Metazoa</taxon>
        <taxon>Ecdysozoa</taxon>
        <taxon>Arthropoda</taxon>
        <taxon>Hexapoda</taxon>
        <taxon>Insecta</taxon>
        <taxon>Pterygota</taxon>
        <taxon>Neoptera</taxon>
        <taxon>Endopterygota</taxon>
        <taxon>Hymenoptera</taxon>
        <taxon>Apocrita</taxon>
        <taxon>Aculeata</taxon>
        <taxon>Apoidea</taxon>
        <taxon>Anthophila</taxon>
        <taxon>Halictidae</taxon>
        <taxon>Rophitinae</taxon>
        <taxon>Dufourea</taxon>
    </lineage>
</organism>
<evidence type="ECO:0000313" key="3">
    <source>
        <dbReference type="Proteomes" id="UP000076502"/>
    </source>
</evidence>
<evidence type="ECO:0000313" key="2">
    <source>
        <dbReference type="EMBL" id="KZC14637.1"/>
    </source>
</evidence>
<dbReference type="Gene3D" id="3.40.630.30">
    <property type="match status" value="1"/>
</dbReference>
<feature type="compositionally biased region" description="Basic residues" evidence="1">
    <location>
        <begin position="145"/>
        <end position="161"/>
    </location>
</feature>
<accession>A0A154PSB1</accession>
<name>A0A154PSB1_DUFNO</name>
<feature type="region of interest" description="Disordered" evidence="1">
    <location>
        <begin position="131"/>
        <end position="161"/>
    </location>
</feature>
<dbReference type="EMBL" id="KQ435095">
    <property type="protein sequence ID" value="KZC14637.1"/>
    <property type="molecule type" value="Genomic_DNA"/>
</dbReference>
<proteinExistence type="predicted"/>
<sequence length="161" mass="18268">MLKAVRLLDDPTSVRIYIGRRVSPDHQASKLRHFAGPVLRTAECRRMKGVGTALVRSFVDQATRHASACVGEFTSGAAQTIAKRLGFEIYSEIPYKQIGWKEIKFRIFETCYPENYSLACMGFAAPLPRIDRMVPPPPTPTEKSTKKRTNTKDKKKRVKKR</sequence>
<keyword evidence="3" id="KW-1185">Reference proteome</keyword>
<dbReference type="AlphaFoldDB" id="A0A154PSB1"/>
<protein>
    <submittedName>
        <fullName evidence="2">Uncharacterized protein</fullName>
    </submittedName>
</protein>